<dbReference type="STRING" id="1163745.HCD_06695"/>
<accession>I0ETR9</accession>
<dbReference type="eggNOG" id="COG0845">
    <property type="taxonomic scope" value="Bacteria"/>
</dbReference>
<dbReference type="Gene3D" id="2.40.420.20">
    <property type="match status" value="1"/>
</dbReference>
<dbReference type="KEGG" id="hcm:HCD_06695"/>
<dbReference type="PANTHER" id="PTHR30097">
    <property type="entry name" value="CATION EFFLUX SYSTEM PROTEIN CUSB"/>
    <property type="match status" value="1"/>
</dbReference>
<dbReference type="EMBL" id="CP003481">
    <property type="protein sequence ID" value="AFI06338.1"/>
    <property type="molecule type" value="Genomic_DNA"/>
</dbReference>
<proteinExistence type="predicted"/>
<keyword evidence="1" id="KW-0813">Transport</keyword>
<dbReference type="OrthoDB" id="5327103at2"/>
<dbReference type="HOGENOM" id="CLU_067775_0_0_7"/>
<evidence type="ECO:0000313" key="2">
    <source>
        <dbReference type="EMBL" id="AFI06338.1"/>
    </source>
</evidence>
<dbReference type="PATRIC" id="fig|1163745.3.peg.1413"/>
<gene>
    <name evidence="2" type="ordered locus">HCD_06695</name>
</gene>
<sequence>MNKTLLWLILMSVFLGAKDYQEIILNEQQLKRMDLQVVRLDREIFSKGLPFNAYIDFDSKSSVVQSLSFDASVVAVYKREGERVRVGDVICEVSSIDLSNLYFELQNNQNKLNIATDITNKDLELYKAGVISKREYQTSYLISQEMRLKVEQLESTFKGFGIDPKKPKGNYGFRIVARDSGLLSVAPKNAGEKILAFTSYVRISKSNNLIARIKLPVDVSKYVKHDSLIYSSDGMWIGEIQSVSVVLDRSSNTILATALISEKSYHVGEMVEVYIQGSQPKDSVLVPSKALIRNGKDYLVFIRTLKGFKPVAVEVLEERNKIFVVSSKNLQPTDSVAMGALIGLKGMINHLGED</sequence>
<reference evidence="2 3" key="1">
    <citation type="journal article" date="2013" name="PLoS ONE">
        <title>Sequence Divergence and Conservation in Genomes ofHelicobacter cetorum Strains from a Dolphin and a Whale.</title>
        <authorList>
            <person name="Kersulyte D."/>
            <person name="Rossi M."/>
            <person name="Berg D.E."/>
        </authorList>
    </citation>
    <scope>NUCLEOTIDE SEQUENCE [LARGE SCALE GENOMIC DNA]</scope>
    <source>
        <strain evidence="2 3">MIT 99-5656</strain>
    </source>
</reference>
<dbReference type="PANTHER" id="PTHR30097:SF16">
    <property type="entry name" value="CATION EFFLUX SYSTEM (CZCB-LIKE)"/>
    <property type="match status" value="1"/>
</dbReference>
<evidence type="ECO:0000256" key="1">
    <source>
        <dbReference type="ARBA" id="ARBA00022448"/>
    </source>
</evidence>
<dbReference type="AlphaFoldDB" id="I0ETR9"/>
<organism evidence="2 3">
    <name type="scientific">Helicobacter cetorum (strain ATCC BAA-540 / CCUG 52418 / MIT 99-5656)</name>
    <dbReference type="NCBI Taxonomy" id="1163745"/>
    <lineage>
        <taxon>Bacteria</taxon>
        <taxon>Pseudomonadati</taxon>
        <taxon>Campylobacterota</taxon>
        <taxon>Epsilonproteobacteria</taxon>
        <taxon>Campylobacterales</taxon>
        <taxon>Helicobacteraceae</taxon>
        <taxon>Helicobacter</taxon>
    </lineage>
</organism>
<dbReference type="InterPro" id="IPR051909">
    <property type="entry name" value="MFP_Cation_Efflux"/>
</dbReference>
<evidence type="ECO:0000313" key="3">
    <source>
        <dbReference type="Proteomes" id="UP000005013"/>
    </source>
</evidence>
<keyword evidence="3" id="KW-1185">Reference proteome</keyword>
<dbReference type="Proteomes" id="UP000005013">
    <property type="component" value="Chromosome"/>
</dbReference>
<protein>
    <submittedName>
        <fullName evidence="2">Cobalt-zinc-cadmium resistance protein</fullName>
    </submittedName>
</protein>
<name>I0ETR9_HELCM</name>